<proteinExistence type="predicted"/>
<protein>
    <submittedName>
        <fullName evidence="1">Uncharacterized protein</fullName>
    </submittedName>
</protein>
<reference evidence="2" key="1">
    <citation type="submission" date="2017-09" db="EMBL/GenBank/DDBJ databases">
        <authorList>
            <person name="Regsiter A."/>
            <person name="William W."/>
        </authorList>
    </citation>
    <scope>NUCLEOTIDE SEQUENCE [LARGE SCALE GENOMIC DNA]</scope>
    <source>
        <strain evidence="2">500-1</strain>
    </source>
</reference>
<organism evidence="1 2">
    <name type="scientific">Pseudodesulfovibrio profundus</name>
    <dbReference type="NCBI Taxonomy" id="57320"/>
    <lineage>
        <taxon>Bacteria</taxon>
        <taxon>Pseudomonadati</taxon>
        <taxon>Thermodesulfobacteriota</taxon>
        <taxon>Desulfovibrionia</taxon>
        <taxon>Desulfovibrionales</taxon>
        <taxon>Desulfovibrionaceae</taxon>
    </lineage>
</organism>
<dbReference type="Proteomes" id="UP000219215">
    <property type="component" value="Chromosome DPRO"/>
</dbReference>
<dbReference type="OrthoDB" id="5456548at2"/>
<dbReference type="EMBL" id="LT907975">
    <property type="protein sequence ID" value="SOB58507.1"/>
    <property type="molecule type" value="Genomic_DNA"/>
</dbReference>
<sequence>MSVDQFDIFLTEVKAGWLECRIVHNGSHYDLSVNSTFSEPLKDLFLCLCDVHTLDAPTDMQEDYRHIEFEWGGEGWLYYWTVTPKPDGMLDIAVEFKGKREVGGVEHPVWKIQSVVAWEDLSRQLFTQASEMLWMYGFSGYYDRWAKEFPVGQMMRLGHLLHDQSVDTNDLSRELGYLAETR</sequence>
<evidence type="ECO:0000313" key="1">
    <source>
        <dbReference type="EMBL" id="SOB58507.1"/>
    </source>
</evidence>
<dbReference type="RefSeq" id="WP_097011552.1">
    <property type="nucleotide sequence ID" value="NZ_LT907975.1"/>
</dbReference>
<accession>A0A2C8F7T7</accession>
<gene>
    <name evidence="1" type="ORF">DPRO_1609</name>
</gene>
<dbReference type="KEGG" id="pprf:DPRO_1609"/>
<name>A0A2C8F7T7_9BACT</name>
<evidence type="ECO:0000313" key="2">
    <source>
        <dbReference type="Proteomes" id="UP000219215"/>
    </source>
</evidence>
<keyword evidence="2" id="KW-1185">Reference proteome</keyword>
<dbReference type="AlphaFoldDB" id="A0A2C8F7T7"/>